<dbReference type="AlphaFoldDB" id="F5RKX8"/>
<dbReference type="EMBL" id="AFHQ01000027">
    <property type="protein sequence ID" value="EGK60803.1"/>
    <property type="molecule type" value="Genomic_DNA"/>
</dbReference>
<dbReference type="Proteomes" id="UP000004067">
    <property type="component" value="Unassembled WGS sequence"/>
</dbReference>
<sequence>MGVIHFLCHDHFLPFETSARRLILYELHIDRKFIFISSKTILS</sequence>
<comment type="caution">
    <text evidence="1">The sequence shown here is derived from an EMBL/GenBank/DDBJ whole genome shotgun (WGS) entry which is preliminary data.</text>
</comment>
<evidence type="ECO:0000313" key="1">
    <source>
        <dbReference type="EMBL" id="EGK60803.1"/>
    </source>
</evidence>
<dbReference type="STRING" id="888060.HMPREF9081_0913"/>
<reference evidence="1 2" key="1">
    <citation type="submission" date="2011-04" db="EMBL/GenBank/DDBJ databases">
        <authorList>
            <person name="Muzny D."/>
            <person name="Qin X."/>
            <person name="Deng J."/>
            <person name="Jiang H."/>
            <person name="Liu Y."/>
            <person name="Qu J."/>
            <person name="Song X.-Z."/>
            <person name="Zhang L."/>
            <person name="Thornton R."/>
            <person name="Coyle M."/>
            <person name="Francisco L."/>
            <person name="Jackson L."/>
            <person name="Javaid M."/>
            <person name="Korchina V."/>
            <person name="Kovar C."/>
            <person name="Mata R."/>
            <person name="Mathew T."/>
            <person name="Ngo R."/>
            <person name="Nguyen L."/>
            <person name="Nguyen N."/>
            <person name="Okwuonu G."/>
            <person name="Ongeri F."/>
            <person name="Pham C."/>
            <person name="Simmons D."/>
            <person name="Wilczek-Boney K."/>
            <person name="Hale W."/>
            <person name="Jakkamsetti A."/>
            <person name="Pham P."/>
            <person name="Ruth R."/>
            <person name="San Lucas F."/>
            <person name="Warren J."/>
            <person name="Zhang J."/>
            <person name="Zhao Z."/>
            <person name="Zhou C."/>
            <person name="Zhu D."/>
            <person name="Lee S."/>
            <person name="Bess C."/>
            <person name="Blankenburg K."/>
            <person name="Forbes L."/>
            <person name="Fu Q."/>
            <person name="Gubbala S."/>
            <person name="Hirani K."/>
            <person name="Jayaseelan J.C."/>
            <person name="Lara F."/>
            <person name="Munidasa M."/>
            <person name="Palculict T."/>
            <person name="Patil S."/>
            <person name="Pu L.-L."/>
            <person name="Saada N."/>
            <person name="Tang L."/>
            <person name="Weissenberger G."/>
            <person name="Zhu Y."/>
            <person name="Hemphill L."/>
            <person name="Shang Y."/>
            <person name="Youmans B."/>
            <person name="Ayvaz T."/>
            <person name="Ross M."/>
            <person name="Santibanez J."/>
            <person name="Aqrawi P."/>
            <person name="Gross S."/>
            <person name="Joshi V."/>
            <person name="Fowler G."/>
            <person name="Nazareth L."/>
            <person name="Reid J."/>
            <person name="Worley K."/>
            <person name="Petrosino J."/>
            <person name="Highlander S."/>
            <person name="Gibbs R."/>
        </authorList>
    </citation>
    <scope>NUCLEOTIDE SEQUENCE [LARGE SCALE GENOMIC DNA]</scope>
    <source>
        <strain evidence="1 2">DSM 2778</strain>
    </source>
</reference>
<accession>F5RKX8</accession>
<protein>
    <submittedName>
        <fullName evidence="1">Uncharacterized protein</fullName>
    </submittedName>
</protein>
<gene>
    <name evidence="1" type="ORF">HMPREF9081_0913</name>
</gene>
<proteinExistence type="predicted"/>
<keyword evidence="2" id="KW-1185">Reference proteome</keyword>
<name>F5RKX8_9FIRM</name>
<organism evidence="1 2">
    <name type="scientific">Centipeda periodontii DSM 2778</name>
    <dbReference type="NCBI Taxonomy" id="888060"/>
    <lineage>
        <taxon>Bacteria</taxon>
        <taxon>Bacillati</taxon>
        <taxon>Bacillota</taxon>
        <taxon>Negativicutes</taxon>
        <taxon>Selenomonadales</taxon>
        <taxon>Selenomonadaceae</taxon>
        <taxon>Centipeda</taxon>
    </lineage>
</organism>
<dbReference type="HOGENOM" id="CLU_3231356_0_0_9"/>
<evidence type="ECO:0000313" key="2">
    <source>
        <dbReference type="Proteomes" id="UP000004067"/>
    </source>
</evidence>